<accession>A0A7C5VYY3</accession>
<feature type="transmembrane region" description="Helical" evidence="1">
    <location>
        <begin position="74"/>
        <end position="93"/>
    </location>
</feature>
<keyword evidence="1" id="KW-0472">Membrane</keyword>
<keyword evidence="1" id="KW-1133">Transmembrane helix</keyword>
<protein>
    <submittedName>
        <fullName evidence="2">Uncharacterized protein</fullName>
    </submittedName>
</protein>
<dbReference type="AlphaFoldDB" id="A0A7C5VYY3"/>
<sequence>MSSDLWAWLSLVALGVFHGLNPAMGWLFAVALGLQEQRLTAVLAALPPIALGHAAAIAVVAVVTALLGTLLPEASLLTFAGLLLLAFTGWRIWKRFRHPRTRFRASRRELAIWSFLMASAHGAGLMVAPLLAVLLRSTNEVVATTNHVEHLQPFAQSVWLAFAAVLVHTASMFLTMAVVAVIVFRELGVELLRRAWVNVDLLWVAVLGLTGALTLALGLRGFLS</sequence>
<reference evidence="2" key="1">
    <citation type="journal article" date="2020" name="mSystems">
        <title>Genome- and Community-Level Interaction Insights into Carbon Utilization and Element Cycling Functions of Hydrothermarchaeota in Hydrothermal Sediment.</title>
        <authorList>
            <person name="Zhou Z."/>
            <person name="Liu Y."/>
            <person name="Xu W."/>
            <person name="Pan J."/>
            <person name="Luo Z.H."/>
            <person name="Li M."/>
        </authorList>
    </citation>
    <scope>NUCLEOTIDE SEQUENCE [LARGE SCALE GENOMIC DNA]</scope>
    <source>
        <strain evidence="2">SpSt-1065</strain>
    </source>
</reference>
<feature type="transmembrane region" description="Helical" evidence="1">
    <location>
        <begin position="113"/>
        <end position="138"/>
    </location>
</feature>
<feature type="transmembrane region" description="Helical" evidence="1">
    <location>
        <begin position="158"/>
        <end position="184"/>
    </location>
</feature>
<evidence type="ECO:0000256" key="1">
    <source>
        <dbReference type="SAM" id="Phobius"/>
    </source>
</evidence>
<name>A0A7C5VYY3_THERO</name>
<keyword evidence="1" id="KW-0812">Transmembrane</keyword>
<feature type="transmembrane region" description="Helical" evidence="1">
    <location>
        <begin position="41"/>
        <end position="68"/>
    </location>
</feature>
<dbReference type="EMBL" id="DRWX01000333">
    <property type="protein sequence ID" value="HHM96981.1"/>
    <property type="molecule type" value="Genomic_DNA"/>
</dbReference>
<feature type="transmembrane region" description="Helical" evidence="1">
    <location>
        <begin position="196"/>
        <end position="219"/>
    </location>
</feature>
<proteinExistence type="predicted"/>
<feature type="transmembrane region" description="Helical" evidence="1">
    <location>
        <begin position="6"/>
        <end position="34"/>
    </location>
</feature>
<organism evidence="2">
    <name type="scientific">Thermomicrobium roseum</name>
    <dbReference type="NCBI Taxonomy" id="500"/>
    <lineage>
        <taxon>Bacteria</taxon>
        <taxon>Pseudomonadati</taxon>
        <taxon>Thermomicrobiota</taxon>
        <taxon>Thermomicrobia</taxon>
        <taxon>Thermomicrobiales</taxon>
        <taxon>Thermomicrobiaceae</taxon>
        <taxon>Thermomicrobium</taxon>
    </lineage>
</organism>
<comment type="caution">
    <text evidence="2">The sequence shown here is derived from an EMBL/GenBank/DDBJ whole genome shotgun (WGS) entry which is preliminary data.</text>
</comment>
<evidence type="ECO:0000313" key="2">
    <source>
        <dbReference type="EMBL" id="HHM96981.1"/>
    </source>
</evidence>
<gene>
    <name evidence="2" type="ORF">ENM21_07205</name>
</gene>